<dbReference type="RefSeq" id="WP_123233892.1">
    <property type="nucleotide sequence ID" value="NZ_RJSG01000002.1"/>
</dbReference>
<feature type="transmembrane region" description="Helical" evidence="8">
    <location>
        <begin position="211"/>
        <end position="232"/>
    </location>
</feature>
<evidence type="ECO:0000256" key="7">
    <source>
        <dbReference type="ARBA" id="ARBA00023136"/>
    </source>
</evidence>
<keyword evidence="3" id="KW-0813">Transport</keyword>
<evidence type="ECO:0000256" key="8">
    <source>
        <dbReference type="RuleBase" id="RU363041"/>
    </source>
</evidence>
<dbReference type="PANTHER" id="PTHR30269">
    <property type="entry name" value="TRANSMEMBRANE PROTEIN YFCA"/>
    <property type="match status" value="1"/>
</dbReference>
<organism evidence="9 10">
    <name type="scientific">Nocardioides marmorisolisilvae</name>
    <dbReference type="NCBI Taxonomy" id="1542737"/>
    <lineage>
        <taxon>Bacteria</taxon>
        <taxon>Bacillati</taxon>
        <taxon>Actinomycetota</taxon>
        <taxon>Actinomycetes</taxon>
        <taxon>Propionibacteriales</taxon>
        <taxon>Nocardioidaceae</taxon>
        <taxon>Nocardioides</taxon>
    </lineage>
</organism>
<comment type="subcellular location">
    <subcellularLocation>
        <location evidence="1 8">Cell membrane</location>
        <topology evidence="1 8">Multi-pass membrane protein</topology>
    </subcellularLocation>
</comment>
<dbReference type="OrthoDB" id="3782574at2"/>
<keyword evidence="4 8" id="KW-1003">Cell membrane</keyword>
<dbReference type="Pfam" id="PF01925">
    <property type="entry name" value="TauE"/>
    <property type="match status" value="1"/>
</dbReference>
<dbReference type="InterPro" id="IPR002781">
    <property type="entry name" value="TM_pro_TauE-like"/>
</dbReference>
<name>A0A3N0DUW4_9ACTN</name>
<evidence type="ECO:0000256" key="5">
    <source>
        <dbReference type="ARBA" id="ARBA00022692"/>
    </source>
</evidence>
<keyword evidence="5 8" id="KW-0812">Transmembrane</keyword>
<keyword evidence="7 8" id="KW-0472">Membrane</keyword>
<feature type="transmembrane region" description="Helical" evidence="8">
    <location>
        <begin position="239"/>
        <end position="256"/>
    </location>
</feature>
<feature type="transmembrane region" description="Helical" evidence="8">
    <location>
        <begin position="106"/>
        <end position="130"/>
    </location>
</feature>
<evidence type="ECO:0000256" key="1">
    <source>
        <dbReference type="ARBA" id="ARBA00004651"/>
    </source>
</evidence>
<keyword evidence="6 8" id="KW-1133">Transmembrane helix</keyword>
<dbReference type="InterPro" id="IPR052017">
    <property type="entry name" value="TSUP"/>
</dbReference>
<dbReference type="Proteomes" id="UP000277094">
    <property type="component" value="Unassembled WGS sequence"/>
</dbReference>
<dbReference type="AlphaFoldDB" id="A0A3N0DUW4"/>
<evidence type="ECO:0000256" key="4">
    <source>
        <dbReference type="ARBA" id="ARBA00022475"/>
    </source>
</evidence>
<keyword evidence="10" id="KW-1185">Reference proteome</keyword>
<dbReference type="PANTHER" id="PTHR30269:SF0">
    <property type="entry name" value="MEMBRANE TRANSPORTER PROTEIN YFCA-RELATED"/>
    <property type="match status" value="1"/>
</dbReference>
<evidence type="ECO:0000313" key="10">
    <source>
        <dbReference type="Proteomes" id="UP000277094"/>
    </source>
</evidence>
<feature type="transmembrane region" description="Helical" evidence="8">
    <location>
        <begin position="150"/>
        <end position="174"/>
    </location>
</feature>
<comment type="caution">
    <text evidence="9">The sequence shown here is derived from an EMBL/GenBank/DDBJ whole genome shotgun (WGS) entry which is preliminary data.</text>
</comment>
<feature type="transmembrane region" description="Helical" evidence="8">
    <location>
        <begin position="186"/>
        <end position="205"/>
    </location>
</feature>
<dbReference type="EMBL" id="RJSG01000002">
    <property type="protein sequence ID" value="RNL79390.1"/>
    <property type="molecule type" value="Genomic_DNA"/>
</dbReference>
<protein>
    <recommendedName>
        <fullName evidence="8">Probable membrane transporter protein</fullName>
    </recommendedName>
</protein>
<proteinExistence type="inferred from homology"/>
<accession>A0A3N0DUW4</accession>
<reference evidence="9 10" key="1">
    <citation type="submission" date="2018-11" db="EMBL/GenBank/DDBJ databases">
        <authorList>
            <person name="Li F."/>
        </authorList>
    </citation>
    <scope>NUCLEOTIDE SEQUENCE [LARGE SCALE GENOMIC DNA]</scope>
    <source>
        <strain evidence="9 10">KIS18-7</strain>
    </source>
</reference>
<gene>
    <name evidence="9" type="ORF">EFL95_10400</name>
</gene>
<sequence>MTTDLSLLQESVVLLSGIAAGTINTVVGSGTLITFPTLLAFGVPPVTANVSNTLGLVPGSVSGAIGYREHLAGQKARILRLVGSTVIGSAIGATLLLVLPSSAFKAIVPVLILLGLTLVVLGPRLSAAAAARSAAAGQDTTPDAGWVPPAVLGAGIYGGYFGAAQGVIVLGIFGAGVHEPLQRQNAVKNVVVASSNTLAAVIFIFSGHMDWLIVALLAVGAALGGQIGARIGQRLPAPVLRAFIVVVGLTALVTFLT</sequence>
<evidence type="ECO:0000256" key="3">
    <source>
        <dbReference type="ARBA" id="ARBA00022448"/>
    </source>
</evidence>
<evidence type="ECO:0000313" key="9">
    <source>
        <dbReference type="EMBL" id="RNL79390.1"/>
    </source>
</evidence>
<evidence type="ECO:0000256" key="2">
    <source>
        <dbReference type="ARBA" id="ARBA00009142"/>
    </source>
</evidence>
<dbReference type="GO" id="GO:0005886">
    <property type="term" value="C:plasma membrane"/>
    <property type="evidence" value="ECO:0007669"/>
    <property type="project" value="UniProtKB-SubCell"/>
</dbReference>
<feature type="transmembrane region" description="Helical" evidence="8">
    <location>
        <begin position="12"/>
        <end position="35"/>
    </location>
</feature>
<feature type="transmembrane region" description="Helical" evidence="8">
    <location>
        <begin position="78"/>
        <end position="99"/>
    </location>
</feature>
<evidence type="ECO:0000256" key="6">
    <source>
        <dbReference type="ARBA" id="ARBA00022989"/>
    </source>
</evidence>
<comment type="similarity">
    <text evidence="2 8">Belongs to the 4-toluene sulfonate uptake permease (TSUP) (TC 2.A.102) family.</text>
</comment>